<protein>
    <submittedName>
        <fullName evidence="1">Replication protein A 70 kDa dna-binding subunit</fullName>
    </submittedName>
</protein>
<dbReference type="EMBL" id="LXQA011360549">
    <property type="protein sequence ID" value="MCI94585.1"/>
    <property type="molecule type" value="Genomic_DNA"/>
</dbReference>
<dbReference type="AlphaFoldDB" id="A0A392W6N6"/>
<proteinExistence type="predicted"/>
<dbReference type="GO" id="GO:0003677">
    <property type="term" value="F:DNA binding"/>
    <property type="evidence" value="ECO:0007669"/>
    <property type="project" value="UniProtKB-KW"/>
</dbReference>
<reference evidence="1 2" key="1">
    <citation type="journal article" date="2018" name="Front. Plant Sci.">
        <title>Red Clover (Trifolium pratense) and Zigzag Clover (T. medium) - A Picture of Genomic Similarities and Differences.</title>
        <authorList>
            <person name="Dluhosova J."/>
            <person name="Istvanek J."/>
            <person name="Nedelnik J."/>
            <person name="Repkova J."/>
        </authorList>
    </citation>
    <scope>NUCLEOTIDE SEQUENCE [LARGE SCALE GENOMIC DNA]</scope>
    <source>
        <strain evidence="2">cv. 10/8</strain>
        <tissue evidence="1">Leaf</tissue>
    </source>
</reference>
<comment type="caution">
    <text evidence="1">The sequence shown here is derived from an EMBL/GenBank/DDBJ whole genome shotgun (WGS) entry which is preliminary data.</text>
</comment>
<sequence>MVSKLLANRLKACLDKCVSEEQSAFVEGRSILDNALIAIE</sequence>
<keyword evidence="2" id="KW-1185">Reference proteome</keyword>
<dbReference type="Proteomes" id="UP000265520">
    <property type="component" value="Unassembled WGS sequence"/>
</dbReference>
<feature type="non-terminal residue" evidence="1">
    <location>
        <position position="40"/>
    </location>
</feature>
<organism evidence="1 2">
    <name type="scientific">Trifolium medium</name>
    <dbReference type="NCBI Taxonomy" id="97028"/>
    <lineage>
        <taxon>Eukaryota</taxon>
        <taxon>Viridiplantae</taxon>
        <taxon>Streptophyta</taxon>
        <taxon>Embryophyta</taxon>
        <taxon>Tracheophyta</taxon>
        <taxon>Spermatophyta</taxon>
        <taxon>Magnoliopsida</taxon>
        <taxon>eudicotyledons</taxon>
        <taxon>Gunneridae</taxon>
        <taxon>Pentapetalae</taxon>
        <taxon>rosids</taxon>
        <taxon>fabids</taxon>
        <taxon>Fabales</taxon>
        <taxon>Fabaceae</taxon>
        <taxon>Papilionoideae</taxon>
        <taxon>50 kb inversion clade</taxon>
        <taxon>NPAAA clade</taxon>
        <taxon>Hologalegina</taxon>
        <taxon>IRL clade</taxon>
        <taxon>Trifolieae</taxon>
        <taxon>Trifolium</taxon>
    </lineage>
</organism>
<evidence type="ECO:0000313" key="1">
    <source>
        <dbReference type="EMBL" id="MCI94585.1"/>
    </source>
</evidence>
<keyword evidence="1" id="KW-0238">DNA-binding</keyword>
<evidence type="ECO:0000313" key="2">
    <source>
        <dbReference type="Proteomes" id="UP000265520"/>
    </source>
</evidence>
<name>A0A392W6N6_9FABA</name>
<accession>A0A392W6N6</accession>